<sequence>MNIMAQPVILDFDQSTGNVPGSVIINLADWQDEIRYGCSMHAFARLGDLLDREMPPDYGTVFMGSGDFHHVSALLVEKACRKLEPSDSLELVILDNHPDNMRFPFGIHCGSWVSHAAKLSRVSHIHVLGITSGDIGVAHAWENRLRPLYAGKLTYWCMDVDIGWMKTVGLGHAARRFDSPDELVEAFVEIQRHRQLPVYLSIDKDAFSKETVCTNWDQGRMTEPNLLRIIDVLKSRLIASDINGEVSNWTYQNRWKRFLSWMDGQEPVPGEQLQVWQKQQQEFNSRVLAALQR</sequence>
<dbReference type="EMBL" id="GG658170">
    <property type="protein sequence ID" value="EEO30382.1"/>
    <property type="molecule type" value="Genomic_DNA"/>
</dbReference>
<dbReference type="AlphaFoldDB" id="C3XB06"/>
<organism evidence="1 2">
    <name type="scientific">Oxalobacter formigenes OXCC13</name>
    <dbReference type="NCBI Taxonomy" id="556269"/>
    <lineage>
        <taxon>Bacteria</taxon>
        <taxon>Pseudomonadati</taxon>
        <taxon>Pseudomonadota</taxon>
        <taxon>Betaproteobacteria</taxon>
        <taxon>Burkholderiales</taxon>
        <taxon>Oxalobacteraceae</taxon>
        <taxon>Oxalobacter</taxon>
    </lineage>
</organism>
<keyword evidence="2" id="KW-1185">Reference proteome</keyword>
<name>C3XB06_OXAFO</name>
<dbReference type="Proteomes" id="UP000005089">
    <property type="component" value="Unassembled WGS sequence"/>
</dbReference>
<reference evidence="1 2" key="1">
    <citation type="submission" date="2009-02" db="EMBL/GenBank/DDBJ databases">
        <title>The Genome Sequence of Oxalobacter formigenes OXCC13.</title>
        <authorList>
            <consortium name="The Broad Institute Genome Sequencing Platform"/>
            <person name="Ward D."/>
            <person name="Young S.K."/>
            <person name="Kodira C.D."/>
            <person name="Zeng Q."/>
            <person name="Koehrsen M."/>
            <person name="Alvarado L."/>
            <person name="Berlin A."/>
            <person name="Borenstein D."/>
            <person name="Chen Z."/>
            <person name="Engels R."/>
            <person name="Freedman E."/>
            <person name="Gellesch M."/>
            <person name="Goldberg J."/>
            <person name="Griggs A."/>
            <person name="Gujja S."/>
            <person name="Heiman D."/>
            <person name="Hepburn T."/>
            <person name="Howarth C."/>
            <person name="Jen D."/>
            <person name="Larson L."/>
            <person name="Lewis B."/>
            <person name="Mehta T."/>
            <person name="Park D."/>
            <person name="Pearson M."/>
            <person name="Roberts A."/>
            <person name="Saif S."/>
            <person name="Shea T."/>
            <person name="Shenoy N."/>
            <person name="Sisk P."/>
            <person name="Stolte C."/>
            <person name="Sykes S."/>
            <person name="Walk T."/>
            <person name="White J."/>
            <person name="Yandava C."/>
            <person name="Allison M.J."/>
            <person name="Lander E."/>
            <person name="Nusbaum C."/>
            <person name="Galagan J."/>
            <person name="Birren B."/>
        </authorList>
    </citation>
    <scope>NUCLEOTIDE SEQUENCE [LARGE SCALE GENOMIC DNA]</scope>
    <source>
        <strain evidence="1 2">OXCC13</strain>
    </source>
</reference>
<evidence type="ECO:0000313" key="2">
    <source>
        <dbReference type="Proteomes" id="UP000005089"/>
    </source>
</evidence>
<proteinExistence type="predicted"/>
<evidence type="ECO:0000313" key="1">
    <source>
        <dbReference type="EMBL" id="EEO30382.1"/>
    </source>
</evidence>
<protein>
    <recommendedName>
        <fullName evidence="3">Arginase family protein</fullName>
    </recommendedName>
</protein>
<dbReference type="InterPro" id="IPR023696">
    <property type="entry name" value="Ureohydrolase_dom_sf"/>
</dbReference>
<gene>
    <name evidence="1" type="ORF">OFBG_01410</name>
</gene>
<dbReference type="eggNOG" id="COG0010">
    <property type="taxonomic scope" value="Bacteria"/>
</dbReference>
<dbReference type="HOGENOM" id="CLU_066809_0_0_4"/>
<evidence type="ECO:0008006" key="3">
    <source>
        <dbReference type="Google" id="ProtNLM"/>
    </source>
</evidence>
<dbReference type="Gene3D" id="3.40.800.10">
    <property type="entry name" value="Ureohydrolase domain"/>
    <property type="match status" value="1"/>
</dbReference>
<dbReference type="SUPFAM" id="SSF52768">
    <property type="entry name" value="Arginase/deacetylase"/>
    <property type="match status" value="1"/>
</dbReference>
<dbReference type="STRING" id="847.BRW83_0696"/>
<accession>C3XB06</accession>